<name>A0A7J0BQD1_9BACT</name>
<sequence length="372" mass="40875">MPYQLVHHFDPNFDHMRLTPHEEAEGRVDHYNLGYVQNVVMGQVLAELVPLDKDLPAGANPAFVRQAESLPIGPNTTVNPAQPMQLVASANGYVFYHQNRITVKTLLNVRRDVDFHTGNIVFVGDVRVHGSVRSGFEVHGKNILVQKTVEGARIIAQGSITSQNGVKGGKTALLEAGSDIRLPFVENAEIRCRGNVLIDASCMHTDVWVSGKFVVRGRLQGGAVYSNSVVYVQEQLGGGIGTPTAITMGYDPFMLRRLKSVDDKISHLEASAEQLEMLCSKSAVHKQEYCTKLNTAQTKLAAFRRERVSLWETMQASPHMGSCRILVPGRIRPGVEVSIGGAYCTINDFMENVCISSRGNEIVFDTPAMKSK</sequence>
<dbReference type="InterPro" id="IPR046865">
    <property type="entry name" value="FapA_b_solenoid"/>
</dbReference>
<protein>
    <recommendedName>
        <fullName evidence="3">DUF342 domain-containing protein</fullName>
    </recommendedName>
</protein>
<comment type="caution">
    <text evidence="1">The sequence shown here is derived from an EMBL/GenBank/DDBJ whole genome shotgun (WGS) entry which is preliminary data.</text>
</comment>
<dbReference type="Pfam" id="PF03961">
    <property type="entry name" value="FapA"/>
    <property type="match status" value="1"/>
</dbReference>
<dbReference type="AlphaFoldDB" id="A0A7J0BQD1"/>
<keyword evidence="2" id="KW-1185">Reference proteome</keyword>
<organism evidence="1 2">
    <name type="scientific">Desulfovibrio psychrotolerans</name>
    <dbReference type="NCBI Taxonomy" id="415242"/>
    <lineage>
        <taxon>Bacteria</taxon>
        <taxon>Pseudomonadati</taxon>
        <taxon>Thermodesulfobacteriota</taxon>
        <taxon>Desulfovibrionia</taxon>
        <taxon>Desulfovibrionales</taxon>
        <taxon>Desulfovibrionaceae</taxon>
        <taxon>Desulfovibrio</taxon>
    </lineage>
</organism>
<gene>
    <name evidence="1" type="ORF">DSM19430T_00660</name>
</gene>
<dbReference type="EMBL" id="BLVP01000001">
    <property type="protein sequence ID" value="GFM35382.1"/>
    <property type="molecule type" value="Genomic_DNA"/>
</dbReference>
<evidence type="ECO:0000313" key="2">
    <source>
        <dbReference type="Proteomes" id="UP000503820"/>
    </source>
</evidence>
<evidence type="ECO:0008006" key="3">
    <source>
        <dbReference type="Google" id="ProtNLM"/>
    </source>
</evidence>
<dbReference type="InterPro" id="IPR005646">
    <property type="entry name" value="FapA"/>
</dbReference>
<dbReference type="RefSeq" id="WP_174408111.1">
    <property type="nucleotide sequence ID" value="NZ_BLVP01000001.1"/>
</dbReference>
<proteinExistence type="predicted"/>
<evidence type="ECO:0000313" key="1">
    <source>
        <dbReference type="EMBL" id="GFM35382.1"/>
    </source>
</evidence>
<reference evidence="1 2" key="1">
    <citation type="submission" date="2020-05" db="EMBL/GenBank/DDBJ databases">
        <title>Draft genome sequence of Desulfovibrio psychrotolerans JS1T.</title>
        <authorList>
            <person name="Ueno A."/>
            <person name="Tamazawa S."/>
            <person name="Tamamura S."/>
            <person name="Murakami T."/>
            <person name="Kiyama T."/>
            <person name="Inomata H."/>
            <person name="Amano Y."/>
            <person name="Miyakawa K."/>
            <person name="Tamaki H."/>
            <person name="Naganuma T."/>
            <person name="Kaneko K."/>
        </authorList>
    </citation>
    <scope>NUCLEOTIDE SEQUENCE [LARGE SCALE GENOMIC DNA]</scope>
    <source>
        <strain evidence="1 2">JS1</strain>
    </source>
</reference>
<dbReference type="PANTHER" id="PTHR38032:SF1">
    <property type="entry name" value="RNA-BINDING PROTEIN KHPB N-TERMINAL DOMAIN-CONTAINING PROTEIN"/>
    <property type="match status" value="1"/>
</dbReference>
<dbReference type="PANTHER" id="PTHR38032">
    <property type="entry name" value="POLYMERASE-RELATED"/>
    <property type="match status" value="1"/>
</dbReference>
<dbReference type="Proteomes" id="UP000503820">
    <property type="component" value="Unassembled WGS sequence"/>
</dbReference>
<accession>A0A7J0BQD1</accession>